<feature type="transmembrane region" description="Helical" evidence="10">
    <location>
        <begin position="633"/>
        <end position="654"/>
    </location>
</feature>
<feature type="signal peptide" evidence="11">
    <location>
        <begin position="1"/>
        <end position="17"/>
    </location>
</feature>
<evidence type="ECO:0000256" key="11">
    <source>
        <dbReference type="SAM" id="SignalP"/>
    </source>
</evidence>
<proteinExistence type="predicted"/>
<dbReference type="AlphaFoldDB" id="A0AAW1N0B2"/>
<feature type="domain" description="Protein kinase" evidence="12">
    <location>
        <begin position="684"/>
        <end position="832"/>
    </location>
</feature>
<dbReference type="InterPro" id="IPR011009">
    <property type="entry name" value="Kinase-like_dom_sf"/>
</dbReference>
<dbReference type="FunFam" id="3.40.50.2300:FF:000403">
    <property type="entry name" value="Guanylate cyclase"/>
    <property type="match status" value="1"/>
</dbReference>
<evidence type="ECO:0000256" key="10">
    <source>
        <dbReference type="SAM" id="Phobius"/>
    </source>
</evidence>
<dbReference type="EC" id="4.6.1.2" evidence="3"/>
<evidence type="ECO:0000256" key="9">
    <source>
        <dbReference type="ARBA" id="ARBA00023293"/>
    </source>
</evidence>
<dbReference type="GO" id="GO:0005886">
    <property type="term" value="C:plasma membrane"/>
    <property type="evidence" value="ECO:0007669"/>
    <property type="project" value="TreeGrafter"/>
</dbReference>
<dbReference type="Pfam" id="PF07714">
    <property type="entry name" value="PK_Tyr_Ser-Thr"/>
    <property type="match status" value="1"/>
</dbReference>
<accession>A0AAW1N0B2</accession>
<keyword evidence="6 10" id="KW-1133">Transmembrane helix</keyword>
<evidence type="ECO:0000313" key="13">
    <source>
        <dbReference type="EMBL" id="KAK9751499.1"/>
    </source>
</evidence>
<feature type="chain" id="PRO_5043844787" description="guanylate cyclase" evidence="11">
    <location>
        <begin position="18"/>
        <end position="832"/>
    </location>
</feature>
<keyword evidence="9" id="KW-0141">cGMP biosynthesis</keyword>
<keyword evidence="14" id="KW-1185">Reference proteome</keyword>
<dbReference type="GO" id="GO:0004016">
    <property type="term" value="F:adenylate cyclase activity"/>
    <property type="evidence" value="ECO:0007669"/>
    <property type="project" value="TreeGrafter"/>
</dbReference>
<dbReference type="Proteomes" id="UP001458880">
    <property type="component" value="Unassembled WGS sequence"/>
</dbReference>
<dbReference type="PROSITE" id="PS50011">
    <property type="entry name" value="PROTEIN_KINASE_DOM"/>
    <property type="match status" value="1"/>
</dbReference>
<dbReference type="InterPro" id="IPR028082">
    <property type="entry name" value="Peripla_BP_I"/>
</dbReference>
<dbReference type="CDD" id="cd06370">
    <property type="entry name" value="PBP1_SAP_GC-like"/>
    <property type="match status" value="1"/>
</dbReference>
<evidence type="ECO:0000256" key="7">
    <source>
        <dbReference type="ARBA" id="ARBA00023136"/>
    </source>
</evidence>
<dbReference type="GO" id="GO:0001653">
    <property type="term" value="F:peptide receptor activity"/>
    <property type="evidence" value="ECO:0007669"/>
    <property type="project" value="TreeGrafter"/>
</dbReference>
<comment type="caution">
    <text evidence="13">The sequence shown here is derived from an EMBL/GenBank/DDBJ whole genome shotgun (WGS) entry which is preliminary data.</text>
</comment>
<name>A0AAW1N0B2_POPJA</name>
<keyword evidence="4 10" id="KW-0812">Transmembrane</keyword>
<dbReference type="InterPro" id="IPR000719">
    <property type="entry name" value="Prot_kinase_dom"/>
</dbReference>
<dbReference type="PANTHER" id="PTHR11920">
    <property type="entry name" value="GUANYLYL CYCLASE"/>
    <property type="match status" value="1"/>
</dbReference>
<keyword evidence="13" id="KW-0675">Receptor</keyword>
<dbReference type="SUPFAM" id="SSF56112">
    <property type="entry name" value="Protein kinase-like (PK-like)"/>
    <property type="match status" value="1"/>
</dbReference>
<dbReference type="InterPro" id="IPR001245">
    <property type="entry name" value="Ser-Thr/Tyr_kinase_cat_dom"/>
</dbReference>
<comment type="catalytic activity">
    <reaction evidence="1">
        <text>GTP = 3',5'-cyclic GMP + diphosphate</text>
        <dbReference type="Rhea" id="RHEA:13665"/>
        <dbReference type="ChEBI" id="CHEBI:33019"/>
        <dbReference type="ChEBI" id="CHEBI:37565"/>
        <dbReference type="ChEBI" id="CHEBI:57746"/>
        <dbReference type="EC" id="4.6.1.2"/>
    </reaction>
</comment>
<dbReference type="Pfam" id="PF01094">
    <property type="entry name" value="ANF_receptor"/>
    <property type="match status" value="1"/>
</dbReference>
<dbReference type="PANTHER" id="PTHR11920:SF474">
    <property type="entry name" value="RECEPTOR-TYPE GUANYLATE CYCLASE GYC76C"/>
    <property type="match status" value="1"/>
</dbReference>
<dbReference type="SUPFAM" id="SSF53822">
    <property type="entry name" value="Periplasmic binding protein-like I"/>
    <property type="match status" value="1"/>
</dbReference>
<sequence>MRLGPALLVALLPLLAGANITIVPPITSAFVNESSIDRFGYDALTTVPSYNVDSVQTSSTTPRLFLPSTRSHIDGNINGYSYPDHNSEEKDDDSVDDVETIKHITTETLPIIRIIIDNLTAGNLKSEKATNKMENNLTVGYLTAVKGDLKERQGLTVSGALTMALEKINSDVDVLPNVRLNLRWNDTKGDTVLATRAMTDMICDGVAAFFGPEGSCHVEAIVAQSRNIPMISYKCSDYKASTVPTFARTEPPDTQVTKSVLSLLRYYNWKKFAIIYEEGRESVAKSLEAEAKNRSMIINDIQFAGDKHKCCELEAEAKNRSMIINDIQFAGDKHKCCEKELNCCQSVYWYQIIQETKNKTRIYVFLGNVGSLIDLMNTMQTAQLFEKGEYIVIYVDWETYSEKQASKYLWKPDVFDKNSDCKEHNKGFENKAKSLLVIVPTAPTENYEQFLNEVRDYNKKEPFNFSTPNIFEVQNIQKFVPIHAAYLYDSVMLYAKALDKLINDEKTSLAPRSIDEIASNGTEIIKTIIDFKNYSSITGATMKIDQNGDSEGNFSVLAVTRVFADHRIVRTNFSCEFQMRPVAQFQAQTDLPVYQINKNSKVEWPNGNVPSDEPSCGFNNEMCLKNDTHLNSIIVAAVLAVLLFCAGVITMSIYRKWKIEQEIEGLLWKIDRSEIYGYFERDIITSPSRMSLGSASATSYESRGGAQVFASTAQFRGVMVRIQELTFSRKKDISRDIMKEMRLLRELRHDNINSFIGACVEPMSLLLVTDYCAKGSLYDIIENEDIKLDKMFVASLVHDLIKGMLYIHNSMLVCHGNLKSSNCVVTSRSIQC</sequence>
<comment type="subcellular location">
    <subcellularLocation>
        <location evidence="2">Membrane</location>
    </subcellularLocation>
</comment>
<reference evidence="13 14" key="1">
    <citation type="journal article" date="2024" name="BMC Genomics">
        <title>De novo assembly and annotation of Popillia japonica's genome with initial clues to its potential as an invasive pest.</title>
        <authorList>
            <person name="Cucini C."/>
            <person name="Boschi S."/>
            <person name="Funari R."/>
            <person name="Cardaioli E."/>
            <person name="Iannotti N."/>
            <person name="Marturano G."/>
            <person name="Paoli F."/>
            <person name="Bruttini M."/>
            <person name="Carapelli A."/>
            <person name="Frati F."/>
            <person name="Nardi F."/>
        </authorList>
    </citation>
    <scope>NUCLEOTIDE SEQUENCE [LARGE SCALE GENOMIC DNA]</scope>
    <source>
        <strain evidence="13">DMR45628</strain>
    </source>
</reference>
<protein>
    <recommendedName>
        <fullName evidence="3">guanylate cyclase</fullName>
        <ecNumber evidence="3">4.6.1.2</ecNumber>
    </recommendedName>
</protein>
<dbReference type="InterPro" id="IPR050401">
    <property type="entry name" value="Cyclic_nucleotide_synthase"/>
</dbReference>
<dbReference type="Gene3D" id="3.40.50.2300">
    <property type="match status" value="2"/>
</dbReference>
<gene>
    <name evidence="13" type="ORF">QE152_g4952</name>
</gene>
<dbReference type="Gene3D" id="1.10.510.10">
    <property type="entry name" value="Transferase(Phosphotransferase) domain 1"/>
    <property type="match status" value="1"/>
</dbReference>
<keyword evidence="11" id="KW-0732">Signal</keyword>
<dbReference type="EMBL" id="JASPKY010000027">
    <property type="protein sequence ID" value="KAK9751499.1"/>
    <property type="molecule type" value="Genomic_DNA"/>
</dbReference>
<keyword evidence="5" id="KW-0547">Nucleotide-binding</keyword>
<evidence type="ECO:0000313" key="14">
    <source>
        <dbReference type="Proteomes" id="UP001458880"/>
    </source>
</evidence>
<keyword evidence="8" id="KW-0456">Lyase</keyword>
<evidence type="ECO:0000256" key="3">
    <source>
        <dbReference type="ARBA" id="ARBA00012202"/>
    </source>
</evidence>
<evidence type="ECO:0000256" key="1">
    <source>
        <dbReference type="ARBA" id="ARBA00001436"/>
    </source>
</evidence>
<keyword evidence="7 10" id="KW-0472">Membrane</keyword>
<evidence type="ECO:0000256" key="5">
    <source>
        <dbReference type="ARBA" id="ARBA00022741"/>
    </source>
</evidence>
<evidence type="ECO:0000259" key="12">
    <source>
        <dbReference type="PROSITE" id="PS50011"/>
    </source>
</evidence>
<dbReference type="GO" id="GO:0004383">
    <property type="term" value="F:guanylate cyclase activity"/>
    <property type="evidence" value="ECO:0007669"/>
    <property type="project" value="UniProtKB-EC"/>
</dbReference>
<organism evidence="13 14">
    <name type="scientific">Popillia japonica</name>
    <name type="common">Japanese beetle</name>
    <dbReference type="NCBI Taxonomy" id="7064"/>
    <lineage>
        <taxon>Eukaryota</taxon>
        <taxon>Metazoa</taxon>
        <taxon>Ecdysozoa</taxon>
        <taxon>Arthropoda</taxon>
        <taxon>Hexapoda</taxon>
        <taxon>Insecta</taxon>
        <taxon>Pterygota</taxon>
        <taxon>Neoptera</taxon>
        <taxon>Endopterygota</taxon>
        <taxon>Coleoptera</taxon>
        <taxon>Polyphaga</taxon>
        <taxon>Scarabaeiformia</taxon>
        <taxon>Scarabaeidae</taxon>
        <taxon>Rutelinae</taxon>
        <taxon>Popillia</taxon>
    </lineage>
</organism>
<evidence type="ECO:0000256" key="8">
    <source>
        <dbReference type="ARBA" id="ARBA00023239"/>
    </source>
</evidence>
<evidence type="ECO:0000256" key="2">
    <source>
        <dbReference type="ARBA" id="ARBA00004370"/>
    </source>
</evidence>
<evidence type="ECO:0000256" key="6">
    <source>
        <dbReference type="ARBA" id="ARBA00022989"/>
    </source>
</evidence>
<dbReference type="GO" id="GO:0007168">
    <property type="term" value="P:receptor guanylyl cyclase signaling pathway"/>
    <property type="evidence" value="ECO:0007669"/>
    <property type="project" value="TreeGrafter"/>
</dbReference>
<dbReference type="GO" id="GO:0005524">
    <property type="term" value="F:ATP binding"/>
    <property type="evidence" value="ECO:0007669"/>
    <property type="project" value="InterPro"/>
</dbReference>
<evidence type="ECO:0000256" key="4">
    <source>
        <dbReference type="ARBA" id="ARBA00022692"/>
    </source>
</evidence>
<dbReference type="InterPro" id="IPR001828">
    <property type="entry name" value="ANF_lig-bd_rcpt"/>
</dbReference>
<dbReference type="GO" id="GO:0004672">
    <property type="term" value="F:protein kinase activity"/>
    <property type="evidence" value="ECO:0007669"/>
    <property type="project" value="InterPro"/>
</dbReference>